<dbReference type="OrthoDB" id="2706144at2"/>
<comment type="caution">
    <text evidence="2">The sequence shown here is derived from an EMBL/GenBank/DDBJ whole genome shotgun (WGS) entry which is preliminary data.</text>
</comment>
<feature type="transmembrane region" description="Helical" evidence="1">
    <location>
        <begin position="115"/>
        <end position="141"/>
    </location>
</feature>
<sequence length="209" mass="23044">MKGTSHALAGAGVGLGVAIWVDAPPTATGLLIGLGCVSGLAPDLDTNGKLSNRISLHRKWLWYTLALIGVIIGVYSLITFSGIAKLIGTAIALIMIIVPRFLINQRFMIFLSGTAVIAFGWYWREMWIISFGLFMIAATFLPHRGLTHSVVGILIFSYISFLLEQSILINGVVYSCSLGYLSHLLMDMKCLPFNKKGIKWFQPVYNREF</sequence>
<evidence type="ECO:0000313" key="3">
    <source>
        <dbReference type="Proteomes" id="UP000031938"/>
    </source>
</evidence>
<accession>A0A0C2VLL9</accession>
<proteinExistence type="predicted"/>
<evidence type="ECO:0000256" key="1">
    <source>
        <dbReference type="SAM" id="Phobius"/>
    </source>
</evidence>
<gene>
    <name evidence="2" type="ORF">KP78_29050</name>
</gene>
<evidence type="ECO:0000313" key="2">
    <source>
        <dbReference type="EMBL" id="KIL45361.1"/>
    </source>
</evidence>
<name>A0A0C2VLL9_9BACL</name>
<keyword evidence="1" id="KW-0472">Membrane</keyword>
<keyword evidence="1" id="KW-0812">Transmembrane</keyword>
<feature type="transmembrane region" description="Helical" evidence="1">
    <location>
        <begin position="60"/>
        <end position="78"/>
    </location>
</feature>
<dbReference type="STRING" id="889306.KP78_29050"/>
<dbReference type="RefSeq" id="WP_041089688.1">
    <property type="nucleotide sequence ID" value="NZ_JXRP01000018.1"/>
</dbReference>
<evidence type="ECO:0008006" key="4">
    <source>
        <dbReference type="Google" id="ProtNLM"/>
    </source>
</evidence>
<dbReference type="Pfam" id="PF04307">
    <property type="entry name" value="YdjM"/>
    <property type="match status" value="1"/>
</dbReference>
<organism evidence="2 3">
    <name type="scientific">Jeotgalibacillus soli</name>
    <dbReference type="NCBI Taxonomy" id="889306"/>
    <lineage>
        <taxon>Bacteria</taxon>
        <taxon>Bacillati</taxon>
        <taxon>Bacillota</taxon>
        <taxon>Bacilli</taxon>
        <taxon>Bacillales</taxon>
        <taxon>Caryophanaceae</taxon>
        <taxon>Jeotgalibacillus</taxon>
    </lineage>
</organism>
<feature type="transmembrane region" description="Helical" evidence="1">
    <location>
        <begin position="84"/>
        <end position="103"/>
    </location>
</feature>
<dbReference type="PATRIC" id="fig|889306.3.peg.2918"/>
<dbReference type="EMBL" id="JXRP01000018">
    <property type="protein sequence ID" value="KIL45361.1"/>
    <property type="molecule type" value="Genomic_DNA"/>
</dbReference>
<dbReference type="InterPro" id="IPR007404">
    <property type="entry name" value="YdjM-like"/>
</dbReference>
<keyword evidence="1" id="KW-1133">Transmembrane helix</keyword>
<dbReference type="Proteomes" id="UP000031938">
    <property type="component" value="Unassembled WGS sequence"/>
</dbReference>
<reference evidence="2 3" key="1">
    <citation type="submission" date="2015-01" db="EMBL/GenBank/DDBJ databases">
        <title>Genome sequencing of Jeotgalibacillus soli.</title>
        <authorList>
            <person name="Goh K.M."/>
            <person name="Chan K.-G."/>
            <person name="Yaakop A.S."/>
            <person name="Ee R."/>
            <person name="Gan H.M."/>
            <person name="Chan C.S."/>
        </authorList>
    </citation>
    <scope>NUCLEOTIDE SEQUENCE [LARGE SCALE GENOMIC DNA]</scope>
    <source>
        <strain evidence="2 3">P9</strain>
    </source>
</reference>
<protein>
    <recommendedName>
        <fullName evidence="4">Metal-dependent hydrolase</fullName>
    </recommendedName>
</protein>
<dbReference type="AlphaFoldDB" id="A0A0C2VLL9"/>
<keyword evidence="3" id="KW-1185">Reference proteome</keyword>
<feature type="transmembrane region" description="Helical" evidence="1">
    <location>
        <begin position="153"/>
        <end position="181"/>
    </location>
</feature>